<protein>
    <submittedName>
        <fullName evidence="2">Ribosomal-protein-serine acetyltransferase</fullName>
    </submittedName>
</protein>
<dbReference type="OrthoDB" id="9799321at2"/>
<name>A0A4R2RE34_9BACL</name>
<gene>
    <name evidence="2" type="ORF">EDD57_1683</name>
</gene>
<dbReference type="InterPro" id="IPR000182">
    <property type="entry name" value="GNAT_dom"/>
</dbReference>
<dbReference type="AlphaFoldDB" id="A0A4R2RE34"/>
<proteinExistence type="predicted"/>
<dbReference type="RefSeq" id="WP_131850016.1">
    <property type="nucleotide sequence ID" value="NZ_SLXV01000068.1"/>
</dbReference>
<keyword evidence="2" id="KW-0808">Transferase</keyword>
<evidence type="ECO:0000313" key="2">
    <source>
        <dbReference type="EMBL" id="TCP60794.1"/>
    </source>
</evidence>
<dbReference type="Proteomes" id="UP000294746">
    <property type="component" value="Unassembled WGS sequence"/>
</dbReference>
<dbReference type="GO" id="GO:0005737">
    <property type="term" value="C:cytoplasm"/>
    <property type="evidence" value="ECO:0007669"/>
    <property type="project" value="TreeGrafter"/>
</dbReference>
<organism evidence="2 3">
    <name type="scientific">Baia soyae</name>
    <dbReference type="NCBI Taxonomy" id="1544746"/>
    <lineage>
        <taxon>Bacteria</taxon>
        <taxon>Bacillati</taxon>
        <taxon>Bacillota</taxon>
        <taxon>Bacilli</taxon>
        <taxon>Bacillales</taxon>
        <taxon>Thermoactinomycetaceae</taxon>
        <taxon>Baia</taxon>
    </lineage>
</organism>
<accession>A0A4R2RE34</accession>
<dbReference type="EMBL" id="SLXV01000068">
    <property type="protein sequence ID" value="TCP60794.1"/>
    <property type="molecule type" value="Genomic_DNA"/>
</dbReference>
<evidence type="ECO:0000313" key="3">
    <source>
        <dbReference type="Proteomes" id="UP000294746"/>
    </source>
</evidence>
<feature type="domain" description="N-acetyltransferase" evidence="1">
    <location>
        <begin position="22"/>
        <end position="176"/>
    </location>
</feature>
<dbReference type="InterPro" id="IPR051908">
    <property type="entry name" value="Ribosomal_N-acetyltransferase"/>
</dbReference>
<dbReference type="Gene3D" id="3.40.630.30">
    <property type="match status" value="1"/>
</dbReference>
<dbReference type="GO" id="GO:1990189">
    <property type="term" value="F:protein N-terminal-serine acetyltransferase activity"/>
    <property type="evidence" value="ECO:0007669"/>
    <property type="project" value="TreeGrafter"/>
</dbReference>
<keyword evidence="3" id="KW-1185">Reference proteome</keyword>
<dbReference type="GO" id="GO:0008999">
    <property type="term" value="F:protein-N-terminal-alanine acetyltransferase activity"/>
    <property type="evidence" value="ECO:0007669"/>
    <property type="project" value="TreeGrafter"/>
</dbReference>
<dbReference type="InterPro" id="IPR016181">
    <property type="entry name" value="Acyl_CoA_acyltransferase"/>
</dbReference>
<dbReference type="PROSITE" id="PS51186">
    <property type="entry name" value="GNAT"/>
    <property type="match status" value="1"/>
</dbReference>
<comment type="caution">
    <text evidence="2">The sequence shown here is derived from an EMBL/GenBank/DDBJ whole genome shotgun (WGS) entry which is preliminary data.</text>
</comment>
<evidence type="ECO:0000259" key="1">
    <source>
        <dbReference type="PROSITE" id="PS51186"/>
    </source>
</evidence>
<dbReference type="Pfam" id="PF13302">
    <property type="entry name" value="Acetyltransf_3"/>
    <property type="match status" value="1"/>
</dbReference>
<dbReference type="SUPFAM" id="SSF55729">
    <property type="entry name" value="Acyl-CoA N-acyltransferases (Nat)"/>
    <property type="match status" value="1"/>
</dbReference>
<sequence>MFYIKMNENVSLKQLDPCEEETLFRLVDRNRSHLRNWLPWVDGTKSIEDTRSYLSFCENEYKRAELINAGIWYKDELVGCIGYNEVNQHNRFAKIGYWLSEDMQGKGMMKLACAEMVRYGFQEMGLNRIEIRVAISNKRSQAIPRGLGFVQEGMIRQTEWLYDHYVDHLVFGLLREEYEKNEQLVLK</sequence>
<dbReference type="PANTHER" id="PTHR43441">
    <property type="entry name" value="RIBOSOMAL-PROTEIN-SERINE ACETYLTRANSFERASE"/>
    <property type="match status" value="1"/>
</dbReference>
<dbReference type="PANTHER" id="PTHR43441:SF12">
    <property type="entry name" value="RIBOSOMAL N-ACETYLTRANSFERASE YDAF-RELATED"/>
    <property type="match status" value="1"/>
</dbReference>
<reference evidence="2 3" key="1">
    <citation type="submission" date="2019-03" db="EMBL/GenBank/DDBJ databases">
        <title>Genomic Encyclopedia of Type Strains, Phase IV (KMG-IV): sequencing the most valuable type-strain genomes for metagenomic binning, comparative biology and taxonomic classification.</title>
        <authorList>
            <person name="Goeker M."/>
        </authorList>
    </citation>
    <scope>NUCLEOTIDE SEQUENCE [LARGE SCALE GENOMIC DNA]</scope>
    <source>
        <strain evidence="2 3">DSM 46831</strain>
    </source>
</reference>